<keyword evidence="2" id="KW-1185">Reference proteome</keyword>
<protein>
    <submittedName>
        <fullName evidence="1">Hydroxymethylpyrimidine pyrophosphatase and other HAD family phosphatases (Cof)</fullName>
        <ecNumber evidence="1">3.1.3.102</ecNumber>
        <ecNumber evidence="1">3.1.3.104</ecNumber>
        <ecNumber evidence="1">3.1.3.23</ecNumber>
    </submittedName>
</protein>
<gene>
    <name evidence="1" type="ORF">R54876_GBNLAHCA_01146</name>
</gene>
<dbReference type="SFLD" id="SFLDS00003">
    <property type="entry name" value="Haloacid_Dehalogenase"/>
    <property type="match status" value="1"/>
</dbReference>
<evidence type="ECO:0000313" key="1">
    <source>
        <dbReference type="EMBL" id="CAK8054576.1"/>
    </source>
</evidence>
<dbReference type="Gene3D" id="3.30.1240.10">
    <property type="match status" value="1"/>
</dbReference>
<dbReference type="Pfam" id="PF08282">
    <property type="entry name" value="Hydrolase_3"/>
    <property type="match status" value="1"/>
</dbReference>
<dbReference type="InterPro" id="IPR036412">
    <property type="entry name" value="HAD-like_sf"/>
</dbReference>
<dbReference type="InterPro" id="IPR006379">
    <property type="entry name" value="HAD-SF_hydro_IIB"/>
</dbReference>
<dbReference type="NCBIfam" id="TIGR01484">
    <property type="entry name" value="HAD-SF-IIB"/>
    <property type="match status" value="1"/>
</dbReference>
<organism evidence="1 2">
    <name type="scientific">Eupransor demetentiae</name>
    <dbReference type="NCBI Taxonomy" id="3109584"/>
    <lineage>
        <taxon>Bacteria</taxon>
        <taxon>Bacillati</taxon>
        <taxon>Bacillota</taxon>
        <taxon>Bacilli</taxon>
        <taxon>Lactobacillales</taxon>
        <taxon>Lactobacillaceae</taxon>
        <taxon>Eupransor</taxon>
    </lineage>
</organism>
<dbReference type="GO" id="GO:0050308">
    <property type="term" value="F:sugar-phosphatase activity"/>
    <property type="evidence" value="ECO:0007669"/>
    <property type="project" value="UniProtKB-EC"/>
</dbReference>
<dbReference type="GO" id="GO:0090711">
    <property type="term" value="F:FMN hydrolase activity"/>
    <property type="evidence" value="ECO:0007669"/>
    <property type="project" value="UniProtKB-EC"/>
</dbReference>
<comment type="caution">
    <text evidence="1">The sequence shown here is derived from an EMBL/GenBank/DDBJ whole genome shotgun (WGS) entry which is preliminary data.</text>
</comment>
<dbReference type="GO" id="GO:0043726">
    <property type="term" value="F:5-amino-6-(5-phosphoribitylamino)uracil phosphatase activity"/>
    <property type="evidence" value="ECO:0007669"/>
    <property type="project" value="UniProtKB-EC"/>
</dbReference>
<evidence type="ECO:0000313" key="2">
    <source>
        <dbReference type="Proteomes" id="UP001314241"/>
    </source>
</evidence>
<dbReference type="EC" id="3.1.3.23" evidence="1"/>
<dbReference type="EC" id="3.1.3.102" evidence="1"/>
<dbReference type="SUPFAM" id="SSF56784">
    <property type="entry name" value="HAD-like"/>
    <property type="match status" value="1"/>
</dbReference>
<keyword evidence="1" id="KW-0378">Hydrolase</keyword>
<dbReference type="EC" id="3.1.3.104" evidence="1"/>
<dbReference type="Proteomes" id="UP001314241">
    <property type="component" value="Unassembled WGS sequence"/>
</dbReference>
<dbReference type="PANTHER" id="PTHR10000:SF53">
    <property type="entry name" value="5-AMINO-6-(5-PHOSPHO-D-RIBITYLAMINO)URACIL PHOSPHATASE YBJI-RELATED"/>
    <property type="match status" value="1"/>
</dbReference>
<dbReference type="EMBL" id="CAWVOH010000002">
    <property type="protein sequence ID" value="CAK8054576.1"/>
    <property type="molecule type" value="Genomic_DNA"/>
</dbReference>
<dbReference type="SFLD" id="SFLDG01140">
    <property type="entry name" value="C2.B:_Phosphomannomutase_and_P"/>
    <property type="match status" value="1"/>
</dbReference>
<dbReference type="Gene3D" id="3.40.50.1000">
    <property type="entry name" value="HAD superfamily/HAD-like"/>
    <property type="match status" value="1"/>
</dbReference>
<dbReference type="NCBIfam" id="TIGR00099">
    <property type="entry name" value="Cof-subfamily"/>
    <property type="match status" value="1"/>
</dbReference>
<accession>A0ABM9N5T9</accession>
<reference evidence="1 2" key="1">
    <citation type="submission" date="2024-01" db="EMBL/GenBank/DDBJ databases">
        <authorList>
            <person name="Botero Cardona J."/>
        </authorList>
    </citation>
    <scope>NUCLEOTIDE SEQUENCE [LARGE SCALE GENOMIC DNA]</scope>
    <source>
        <strain evidence="1 2">LMG 33000</strain>
    </source>
</reference>
<dbReference type="InterPro" id="IPR023214">
    <property type="entry name" value="HAD_sf"/>
</dbReference>
<name>A0ABM9N5T9_9LACO</name>
<sequence>MMTIKMIASDMDGTFLTSEDGYDVPRFIRLLKQLQDREVHFVAASGRQLSNLKELFAPVVEAGGQIDYVAANGSVVATHDQMLYEIYLTAEQIKRVIDWNAVNPSSSDNLVVLSGVKGTYISNHASGQVKAMVEQFYPNVHQVEKLMKVDDKILGVTFIWPHDEVQEHVKELEETFGDELHATGSGFGSVDILPKGVNKATALQVLQDYYDILDDEVMVFGDNSNDLEMLQKYEHSYLMPNAEAFMHSQHDQEALAVNTESGVIRTIEAQLDLKS</sequence>
<dbReference type="InterPro" id="IPR000150">
    <property type="entry name" value="Cof"/>
</dbReference>
<dbReference type="CDD" id="cd07518">
    <property type="entry name" value="HAD_YbiV-Like"/>
    <property type="match status" value="1"/>
</dbReference>
<dbReference type="PANTHER" id="PTHR10000">
    <property type="entry name" value="PHOSPHOSERINE PHOSPHATASE"/>
    <property type="match status" value="1"/>
</dbReference>
<proteinExistence type="predicted"/>